<organism evidence="1 2">
    <name type="scientific">Dallia pectoralis</name>
    <name type="common">Alaska blackfish</name>
    <dbReference type="NCBI Taxonomy" id="75939"/>
    <lineage>
        <taxon>Eukaryota</taxon>
        <taxon>Metazoa</taxon>
        <taxon>Chordata</taxon>
        <taxon>Craniata</taxon>
        <taxon>Vertebrata</taxon>
        <taxon>Euteleostomi</taxon>
        <taxon>Actinopterygii</taxon>
        <taxon>Neopterygii</taxon>
        <taxon>Teleostei</taxon>
        <taxon>Protacanthopterygii</taxon>
        <taxon>Esociformes</taxon>
        <taxon>Umbridae</taxon>
        <taxon>Dallia</taxon>
    </lineage>
</organism>
<keyword evidence="2" id="KW-1185">Reference proteome</keyword>
<reference evidence="1" key="1">
    <citation type="submission" date="2021-05" db="EMBL/GenBank/DDBJ databases">
        <authorList>
            <person name="Pan Q."/>
            <person name="Jouanno E."/>
            <person name="Zahm M."/>
            <person name="Klopp C."/>
            <person name="Cabau C."/>
            <person name="Louis A."/>
            <person name="Berthelot C."/>
            <person name="Parey E."/>
            <person name="Roest Crollius H."/>
            <person name="Montfort J."/>
            <person name="Robinson-Rechavi M."/>
            <person name="Bouchez O."/>
            <person name="Lampietro C."/>
            <person name="Lopez Roques C."/>
            <person name="Donnadieu C."/>
            <person name="Postlethwait J."/>
            <person name="Bobe J."/>
            <person name="Dillon D."/>
            <person name="Chandos A."/>
            <person name="von Hippel F."/>
            <person name="Guiguen Y."/>
        </authorList>
    </citation>
    <scope>NUCLEOTIDE SEQUENCE</scope>
    <source>
        <strain evidence="1">YG-Jan2019</strain>
    </source>
</reference>
<evidence type="ECO:0000313" key="2">
    <source>
        <dbReference type="Proteomes" id="UP001157502"/>
    </source>
</evidence>
<protein>
    <submittedName>
        <fullName evidence="1">Uncharacterized protein</fullName>
    </submittedName>
</protein>
<comment type="caution">
    <text evidence="1">The sequence shown here is derived from an EMBL/GenBank/DDBJ whole genome shotgun (WGS) entry which is preliminary data.</text>
</comment>
<gene>
    <name evidence="1" type="ORF">DPEC_G00314740</name>
</gene>
<accession>A0ACC2FC25</accession>
<evidence type="ECO:0000313" key="1">
    <source>
        <dbReference type="EMBL" id="KAJ7988973.1"/>
    </source>
</evidence>
<dbReference type="EMBL" id="CM055757">
    <property type="protein sequence ID" value="KAJ7988973.1"/>
    <property type="molecule type" value="Genomic_DNA"/>
</dbReference>
<proteinExistence type="predicted"/>
<dbReference type="Proteomes" id="UP001157502">
    <property type="component" value="Chromosome 30"/>
</dbReference>
<sequence>MSSQSVRLFVVAVRHMCGHSLVRHTGRQPSSSCGPGVLLQRRAYSLDRGTAGQPQLQQARKDRTPPSSSLNHRNLSAVAVSVQCEPLCKYDFLDVGEVDENTQRAQSCRTTRRFIVDPALASLVTHHLGPDLEDSKAVLFECNPGPGVLTRTLLNAGAQRVVALESEKVFLPDLQALENRVDGQLEVVHCDLFKLDPLKKVVMKPPAMYSDKLFTDLGISEANWTDDVPAKVFSILTPSKERKQLWQLLYSLYEQNSIFRYGRVELNFFISECEYQKLTAKTGDALNYRAYVILWKLACHIELLHKEPWESFVSSSKIKLFIPKGRFSNDNMCLVRMTPRKDLFSSSLTTSNAPILFMMLKQLMVRKRNRLADMLNVWNLDSGPTIMKALGLSKKTKTGDVSPETYKLLFELLNTCPDFTQSWLYQETLESSWRGS</sequence>
<name>A0ACC2FC25_DALPE</name>